<comment type="caution">
    <text evidence="3">The sequence shown here is derived from an EMBL/GenBank/DDBJ whole genome shotgun (WGS) entry which is preliminary data.</text>
</comment>
<dbReference type="Pfam" id="PF01381">
    <property type="entry name" value="HTH_3"/>
    <property type="match status" value="1"/>
</dbReference>
<evidence type="ECO:0000259" key="2">
    <source>
        <dbReference type="PROSITE" id="PS50943"/>
    </source>
</evidence>
<accession>A0A5R9FA81</accession>
<dbReference type="EMBL" id="SWLG01000005">
    <property type="protein sequence ID" value="TLS37773.1"/>
    <property type="molecule type" value="Genomic_DNA"/>
</dbReference>
<proteinExistence type="predicted"/>
<dbReference type="InterPro" id="IPR010982">
    <property type="entry name" value="Lambda_DNA-bd_dom_sf"/>
</dbReference>
<name>A0A5R9FA81_9BACL</name>
<dbReference type="InterPro" id="IPR001387">
    <property type="entry name" value="Cro/C1-type_HTH"/>
</dbReference>
<dbReference type="SUPFAM" id="SSF47413">
    <property type="entry name" value="lambda repressor-like DNA-binding domains"/>
    <property type="match status" value="1"/>
</dbReference>
<protein>
    <submittedName>
        <fullName evidence="3">Helix-turn-helix transcriptional regulator</fullName>
    </submittedName>
</protein>
<sequence length="75" mass="8463">MNSLIMARLTKKLTKKEVAEKAGITPAMYSYIESGERSVDIETSKKIAKALGKKHEDIFLPSRLTVREVIIQEVE</sequence>
<dbReference type="PANTHER" id="PTHR46558:SF3">
    <property type="entry name" value="TRANSCRIPTIONAL REGULATOR"/>
    <property type="match status" value="1"/>
</dbReference>
<dbReference type="Proteomes" id="UP000308230">
    <property type="component" value="Unassembled WGS sequence"/>
</dbReference>
<evidence type="ECO:0000313" key="3">
    <source>
        <dbReference type="EMBL" id="TLS37773.1"/>
    </source>
</evidence>
<keyword evidence="1" id="KW-0238">DNA-binding</keyword>
<dbReference type="RefSeq" id="WP_138125177.1">
    <property type="nucleotide sequence ID" value="NZ_SWLG01000005.1"/>
</dbReference>
<reference evidence="3 4" key="1">
    <citation type="submission" date="2019-04" db="EMBL/GenBank/DDBJ databases">
        <title>Bacillus caeni sp. nov., a bacterium isolated from mangrove sediment.</title>
        <authorList>
            <person name="Huang H."/>
            <person name="Mo K."/>
            <person name="Hu Y."/>
        </authorList>
    </citation>
    <scope>NUCLEOTIDE SEQUENCE [LARGE SCALE GENOMIC DNA]</scope>
    <source>
        <strain evidence="3 4">HB172195</strain>
    </source>
</reference>
<dbReference type="OrthoDB" id="2883494at2"/>
<feature type="domain" description="HTH cro/C1-type" evidence="2">
    <location>
        <begin position="4"/>
        <end position="58"/>
    </location>
</feature>
<dbReference type="PANTHER" id="PTHR46558">
    <property type="entry name" value="TRACRIPTIONAL REGULATORY PROTEIN-RELATED-RELATED"/>
    <property type="match status" value="1"/>
</dbReference>
<organism evidence="3 4">
    <name type="scientific">Exobacillus caeni</name>
    <dbReference type="NCBI Taxonomy" id="2574798"/>
    <lineage>
        <taxon>Bacteria</taxon>
        <taxon>Bacillati</taxon>
        <taxon>Bacillota</taxon>
        <taxon>Bacilli</taxon>
        <taxon>Bacillales</taxon>
        <taxon>Guptibacillaceae</taxon>
        <taxon>Exobacillus</taxon>
    </lineage>
</organism>
<dbReference type="CDD" id="cd00093">
    <property type="entry name" value="HTH_XRE"/>
    <property type="match status" value="1"/>
</dbReference>
<gene>
    <name evidence="3" type="ORF">FCL54_08095</name>
</gene>
<dbReference type="SMART" id="SM00530">
    <property type="entry name" value="HTH_XRE"/>
    <property type="match status" value="1"/>
</dbReference>
<dbReference type="PROSITE" id="PS50943">
    <property type="entry name" value="HTH_CROC1"/>
    <property type="match status" value="1"/>
</dbReference>
<dbReference type="GO" id="GO:0003677">
    <property type="term" value="F:DNA binding"/>
    <property type="evidence" value="ECO:0007669"/>
    <property type="project" value="UniProtKB-KW"/>
</dbReference>
<dbReference type="AlphaFoldDB" id="A0A5R9FA81"/>
<evidence type="ECO:0000313" key="4">
    <source>
        <dbReference type="Proteomes" id="UP000308230"/>
    </source>
</evidence>
<dbReference type="Gene3D" id="1.10.260.40">
    <property type="entry name" value="lambda repressor-like DNA-binding domains"/>
    <property type="match status" value="1"/>
</dbReference>
<keyword evidence="4" id="KW-1185">Reference proteome</keyword>
<evidence type="ECO:0000256" key="1">
    <source>
        <dbReference type="ARBA" id="ARBA00023125"/>
    </source>
</evidence>